<sequence>MSASNPGISNTASSSRGLNASAASAAAFLISLASVEAGTGNLHTESAKFRQADFPLSASAATSCALAAISGEG</sequence>
<evidence type="ECO:0000313" key="2">
    <source>
        <dbReference type="Proteomes" id="UP000236630"/>
    </source>
</evidence>
<protein>
    <submittedName>
        <fullName evidence="1">Uncharacterized protein</fullName>
    </submittedName>
</protein>
<evidence type="ECO:0000313" key="1">
    <source>
        <dbReference type="EMBL" id="GAY32432.1"/>
    </source>
</evidence>
<dbReference type="EMBL" id="BDQV01001367">
    <property type="protein sequence ID" value="GAY32432.1"/>
    <property type="molecule type" value="Genomic_DNA"/>
</dbReference>
<keyword evidence="2" id="KW-1185">Reference proteome</keyword>
<accession>A0A2H5MXA4</accession>
<reference evidence="1 2" key="1">
    <citation type="journal article" date="2017" name="Front. Genet.">
        <title>Draft sequencing of the heterozygous diploid genome of Satsuma (Citrus unshiu Marc.) using a hybrid assembly approach.</title>
        <authorList>
            <person name="Shimizu T."/>
            <person name="Tanizawa Y."/>
            <person name="Mochizuki T."/>
            <person name="Nagasaki H."/>
            <person name="Yoshioka T."/>
            <person name="Toyoda A."/>
            <person name="Fujiyama A."/>
            <person name="Kaminuma E."/>
            <person name="Nakamura Y."/>
        </authorList>
    </citation>
    <scope>NUCLEOTIDE SEQUENCE [LARGE SCALE GENOMIC DNA]</scope>
    <source>
        <strain evidence="2">cv. Miyagawa wase</strain>
    </source>
</reference>
<proteinExistence type="predicted"/>
<gene>
    <name evidence="1" type="ORF">CUMW_273690</name>
</gene>
<dbReference type="AlphaFoldDB" id="A0A2H5MXA4"/>
<organism evidence="1 2">
    <name type="scientific">Citrus unshiu</name>
    <name type="common">Satsuma mandarin</name>
    <name type="synonym">Citrus nobilis var. unshiu</name>
    <dbReference type="NCBI Taxonomy" id="55188"/>
    <lineage>
        <taxon>Eukaryota</taxon>
        <taxon>Viridiplantae</taxon>
        <taxon>Streptophyta</taxon>
        <taxon>Embryophyta</taxon>
        <taxon>Tracheophyta</taxon>
        <taxon>Spermatophyta</taxon>
        <taxon>Magnoliopsida</taxon>
        <taxon>eudicotyledons</taxon>
        <taxon>Gunneridae</taxon>
        <taxon>Pentapetalae</taxon>
        <taxon>rosids</taxon>
        <taxon>malvids</taxon>
        <taxon>Sapindales</taxon>
        <taxon>Rutaceae</taxon>
        <taxon>Aurantioideae</taxon>
        <taxon>Citrus</taxon>
    </lineage>
</organism>
<dbReference type="Proteomes" id="UP000236630">
    <property type="component" value="Unassembled WGS sequence"/>
</dbReference>
<comment type="caution">
    <text evidence="1">The sequence shown here is derived from an EMBL/GenBank/DDBJ whole genome shotgun (WGS) entry which is preliminary data.</text>
</comment>
<name>A0A2H5MXA4_CITUN</name>